<gene>
    <name evidence="3" type="ORF">HDK90DRAFT_546692</name>
</gene>
<evidence type="ECO:0000256" key="1">
    <source>
        <dbReference type="SAM" id="MobiDB-lite"/>
    </source>
</evidence>
<feature type="region of interest" description="Disordered" evidence="1">
    <location>
        <begin position="52"/>
        <end position="71"/>
    </location>
</feature>
<evidence type="ECO:0000313" key="4">
    <source>
        <dbReference type="Proteomes" id="UP001492380"/>
    </source>
</evidence>
<organism evidence="3 4">
    <name type="scientific">Phyllosticta capitalensis</name>
    <dbReference type="NCBI Taxonomy" id="121624"/>
    <lineage>
        <taxon>Eukaryota</taxon>
        <taxon>Fungi</taxon>
        <taxon>Dikarya</taxon>
        <taxon>Ascomycota</taxon>
        <taxon>Pezizomycotina</taxon>
        <taxon>Dothideomycetes</taxon>
        <taxon>Dothideomycetes incertae sedis</taxon>
        <taxon>Botryosphaeriales</taxon>
        <taxon>Phyllostictaceae</taxon>
        <taxon>Phyllosticta</taxon>
    </lineage>
</organism>
<evidence type="ECO:0000256" key="2">
    <source>
        <dbReference type="SAM" id="Phobius"/>
    </source>
</evidence>
<keyword evidence="2" id="KW-0472">Membrane</keyword>
<dbReference type="Proteomes" id="UP001492380">
    <property type="component" value="Unassembled WGS sequence"/>
</dbReference>
<sequence length="158" mass="17820">MTKKRKKTRRRQLVGAAALARAQHQSQDVEAKSQESRATTRTIEQPSTAVIASIQDPRRNPVREAHRPPRAYRHATRRSAFASLFSHGWAGLGWLLLLLLPDHRNHDNPATSAPPSALLARMQAFTHDTARPFHACRRSEYAHASALPSRLPDRQTDR</sequence>
<comment type="caution">
    <text evidence="3">The sequence shown here is derived from an EMBL/GenBank/DDBJ whole genome shotgun (WGS) entry which is preliminary data.</text>
</comment>
<evidence type="ECO:0000313" key="3">
    <source>
        <dbReference type="EMBL" id="KAK8244104.1"/>
    </source>
</evidence>
<proteinExistence type="predicted"/>
<feature type="compositionally biased region" description="Basic residues" evidence="1">
    <location>
        <begin position="1"/>
        <end position="12"/>
    </location>
</feature>
<keyword evidence="4" id="KW-1185">Reference proteome</keyword>
<keyword evidence="2" id="KW-0812">Transmembrane</keyword>
<protein>
    <submittedName>
        <fullName evidence="3">Uncharacterized protein</fullName>
    </submittedName>
</protein>
<feature type="compositionally biased region" description="Polar residues" evidence="1">
    <location>
        <begin position="36"/>
        <end position="46"/>
    </location>
</feature>
<feature type="transmembrane region" description="Helical" evidence="2">
    <location>
        <begin position="80"/>
        <end position="100"/>
    </location>
</feature>
<reference evidence="3 4" key="1">
    <citation type="submission" date="2024-04" db="EMBL/GenBank/DDBJ databases">
        <title>Phyllosticta paracitricarpa is synonymous to the EU quarantine fungus P. citricarpa based on phylogenomic analyses.</title>
        <authorList>
            <consortium name="Lawrence Berkeley National Laboratory"/>
            <person name="Van Ingen-Buijs V.A."/>
            <person name="Van Westerhoven A.C."/>
            <person name="Haridas S."/>
            <person name="Skiadas P."/>
            <person name="Martin F."/>
            <person name="Groenewald J.Z."/>
            <person name="Crous P.W."/>
            <person name="Seidl M.F."/>
        </authorList>
    </citation>
    <scope>NUCLEOTIDE SEQUENCE [LARGE SCALE GENOMIC DNA]</scope>
    <source>
        <strain evidence="3 4">CBS 123374</strain>
    </source>
</reference>
<feature type="region of interest" description="Disordered" evidence="1">
    <location>
        <begin position="1"/>
        <end position="46"/>
    </location>
</feature>
<name>A0ABR1Z0M4_9PEZI</name>
<accession>A0ABR1Z0M4</accession>
<feature type="compositionally biased region" description="Basic and acidic residues" evidence="1">
    <location>
        <begin position="56"/>
        <end position="67"/>
    </location>
</feature>
<dbReference type="EMBL" id="JBBWRZ010000002">
    <property type="protein sequence ID" value="KAK8244104.1"/>
    <property type="molecule type" value="Genomic_DNA"/>
</dbReference>
<keyword evidence="2" id="KW-1133">Transmembrane helix</keyword>